<dbReference type="eggNOG" id="arCOG01972">
    <property type="taxonomic scope" value="Archaea"/>
</dbReference>
<keyword evidence="2" id="KW-0249">Electron transport</keyword>
<feature type="active site" description="Nucleophile" evidence="5">
    <location>
        <position position="41"/>
    </location>
</feature>
<feature type="active site" description="Nucleophile" evidence="5">
    <location>
        <position position="44"/>
    </location>
</feature>
<dbReference type="PATRIC" id="fig|1210908.3.peg.2813"/>
<dbReference type="Gene3D" id="3.40.30.10">
    <property type="entry name" value="Glutaredoxin"/>
    <property type="match status" value="1"/>
</dbReference>
<evidence type="ECO:0000256" key="4">
    <source>
        <dbReference type="ARBA" id="ARBA00023284"/>
    </source>
</evidence>
<dbReference type="InterPro" id="IPR017937">
    <property type="entry name" value="Thioredoxin_CS"/>
</dbReference>
<dbReference type="AlphaFoldDB" id="J3EV69"/>
<dbReference type="PANTHER" id="PTHR45663">
    <property type="entry name" value="GEO12009P1"/>
    <property type="match status" value="1"/>
</dbReference>
<dbReference type="CDD" id="cd02947">
    <property type="entry name" value="TRX_family"/>
    <property type="match status" value="1"/>
</dbReference>
<name>J3EV69_9EURY</name>
<evidence type="ECO:0000256" key="2">
    <source>
        <dbReference type="ARBA" id="ARBA00022982"/>
    </source>
</evidence>
<dbReference type="RefSeq" id="WP_009375780.1">
    <property type="nucleotide sequence ID" value="NZ_ALJD01000008.1"/>
</dbReference>
<dbReference type="PROSITE" id="PS51352">
    <property type="entry name" value="THIOREDOXIN_2"/>
    <property type="match status" value="1"/>
</dbReference>
<dbReference type="GO" id="GO:0005737">
    <property type="term" value="C:cytoplasm"/>
    <property type="evidence" value="ECO:0007669"/>
    <property type="project" value="TreeGrafter"/>
</dbReference>
<dbReference type="EMBL" id="ALJD01000008">
    <property type="protein sequence ID" value="EJN58457.1"/>
    <property type="molecule type" value="Genomic_DNA"/>
</dbReference>
<accession>J3EV69</accession>
<feature type="disulfide bond" description="Redox-active" evidence="6">
    <location>
        <begin position="41"/>
        <end position="44"/>
    </location>
</feature>
<dbReference type="InterPro" id="IPR005746">
    <property type="entry name" value="Thioredoxin"/>
</dbReference>
<organism evidence="8 9">
    <name type="scientific">Halogranum salarium B-1</name>
    <dbReference type="NCBI Taxonomy" id="1210908"/>
    <lineage>
        <taxon>Archaea</taxon>
        <taxon>Methanobacteriati</taxon>
        <taxon>Methanobacteriota</taxon>
        <taxon>Stenosarchaea group</taxon>
        <taxon>Halobacteria</taxon>
        <taxon>Halobacteriales</taxon>
        <taxon>Haloferacaceae</taxon>
    </lineage>
</organism>
<feature type="site" description="Contributes to redox potential value" evidence="5">
    <location>
        <position position="43"/>
    </location>
</feature>
<dbReference type="Proteomes" id="UP000007813">
    <property type="component" value="Unassembled WGS sequence"/>
</dbReference>
<gene>
    <name evidence="8" type="ORF">HSB1_29350</name>
</gene>
<dbReference type="PANTHER" id="PTHR45663:SF11">
    <property type="entry name" value="GEO12009P1"/>
    <property type="match status" value="1"/>
</dbReference>
<sequence>MTDEQATQTTTRPLTLETADDFSTVVAEHGVVLVDFYADWCGPCQMLEPILETVAQETPATVLKVDSDRFQQLAAQHGVRGIPTTVLYADREPRESLVGVHQADEYASLIDQYA</sequence>
<dbReference type="GO" id="GO:0015035">
    <property type="term" value="F:protein-disulfide reductase activity"/>
    <property type="evidence" value="ECO:0007669"/>
    <property type="project" value="InterPro"/>
</dbReference>
<evidence type="ECO:0000313" key="8">
    <source>
        <dbReference type="EMBL" id="EJN58457.1"/>
    </source>
</evidence>
<dbReference type="OrthoDB" id="35385at2157"/>
<feature type="site" description="Contributes to redox potential value" evidence="5">
    <location>
        <position position="35"/>
    </location>
</feature>
<keyword evidence="4 6" id="KW-0676">Redox-active center</keyword>
<evidence type="ECO:0000256" key="3">
    <source>
        <dbReference type="ARBA" id="ARBA00023157"/>
    </source>
</evidence>
<evidence type="ECO:0000259" key="7">
    <source>
        <dbReference type="PROSITE" id="PS51352"/>
    </source>
</evidence>
<reference evidence="8 9" key="1">
    <citation type="journal article" date="2012" name="J. Bacteriol.">
        <title>Draft Genome Sequence of the Extremely Halophilic Archaeon Halogranum salarium B-1T.</title>
        <authorList>
            <person name="Kim K.K."/>
            <person name="Lee K.C."/>
            <person name="Lee J.S."/>
        </authorList>
    </citation>
    <scope>NUCLEOTIDE SEQUENCE [LARGE SCALE GENOMIC DNA]</scope>
    <source>
        <strain evidence="8 9">B-1</strain>
    </source>
</reference>
<dbReference type="InterPro" id="IPR036249">
    <property type="entry name" value="Thioredoxin-like_sf"/>
</dbReference>
<dbReference type="PIRSF" id="PIRSF000077">
    <property type="entry name" value="Thioredoxin"/>
    <property type="match status" value="1"/>
</dbReference>
<keyword evidence="3 6" id="KW-1015">Disulfide bond</keyword>
<dbReference type="InterPro" id="IPR013766">
    <property type="entry name" value="Thioredoxin_domain"/>
</dbReference>
<proteinExistence type="predicted"/>
<keyword evidence="1" id="KW-0813">Transport</keyword>
<protein>
    <submittedName>
        <fullName evidence="8">Thioredoxin</fullName>
    </submittedName>
</protein>
<evidence type="ECO:0000256" key="6">
    <source>
        <dbReference type="PIRSR" id="PIRSR000077-4"/>
    </source>
</evidence>
<evidence type="ECO:0000256" key="5">
    <source>
        <dbReference type="PIRSR" id="PIRSR000077-1"/>
    </source>
</evidence>
<feature type="domain" description="Thioredoxin" evidence="7">
    <location>
        <begin position="5"/>
        <end position="114"/>
    </location>
</feature>
<dbReference type="PRINTS" id="PR00421">
    <property type="entry name" value="THIOREDOXIN"/>
</dbReference>
<dbReference type="SUPFAM" id="SSF52833">
    <property type="entry name" value="Thioredoxin-like"/>
    <property type="match status" value="1"/>
</dbReference>
<comment type="caution">
    <text evidence="8">The sequence shown here is derived from an EMBL/GenBank/DDBJ whole genome shotgun (WGS) entry which is preliminary data.</text>
</comment>
<evidence type="ECO:0000256" key="1">
    <source>
        <dbReference type="ARBA" id="ARBA00022448"/>
    </source>
</evidence>
<evidence type="ECO:0000313" key="9">
    <source>
        <dbReference type="Proteomes" id="UP000007813"/>
    </source>
</evidence>
<dbReference type="Pfam" id="PF00085">
    <property type="entry name" value="Thioredoxin"/>
    <property type="match status" value="1"/>
</dbReference>
<feature type="site" description="Contributes to redox potential value" evidence="5">
    <location>
        <position position="42"/>
    </location>
</feature>
<dbReference type="PROSITE" id="PS00194">
    <property type="entry name" value="THIOREDOXIN_1"/>
    <property type="match status" value="1"/>
</dbReference>